<dbReference type="SMART" id="SM00710">
    <property type="entry name" value="PbH1"/>
    <property type="match status" value="6"/>
</dbReference>
<dbReference type="SUPFAM" id="SSF51126">
    <property type="entry name" value="Pectin lyase-like"/>
    <property type="match status" value="1"/>
</dbReference>
<dbReference type="InterPro" id="IPR012334">
    <property type="entry name" value="Pectin_lyas_fold"/>
</dbReference>
<dbReference type="Pfam" id="PF13229">
    <property type="entry name" value="Beta_helix"/>
    <property type="match status" value="1"/>
</dbReference>
<dbReference type="InterPro" id="IPR006626">
    <property type="entry name" value="PbH1"/>
</dbReference>
<sequence>ILISINYNREPAVEYYSTQNSELITKSASVTLENPIFIDGNASGVSAHNWSWAVTQGWCSGGGSWSTPYTIENVTIDAITSPTGNGIFINNSKNDYFIIRNVTVYNAGSGAYDAGIKLQNTNNGTLLNNNCSNNRSIGILLFNSDNNTISGNLVNENNIYGIHLYSSDHNDIVNNTANNNGIRLDGLKHYQFHEKN</sequence>
<accession>A0A0F9D6E4</accession>
<organism evidence="2">
    <name type="scientific">marine sediment metagenome</name>
    <dbReference type="NCBI Taxonomy" id="412755"/>
    <lineage>
        <taxon>unclassified sequences</taxon>
        <taxon>metagenomes</taxon>
        <taxon>ecological metagenomes</taxon>
    </lineage>
</organism>
<name>A0A0F9D6E4_9ZZZZ</name>
<dbReference type="Gene3D" id="2.160.20.10">
    <property type="entry name" value="Single-stranded right-handed beta-helix, Pectin lyase-like"/>
    <property type="match status" value="1"/>
</dbReference>
<comment type="caution">
    <text evidence="2">The sequence shown here is derived from an EMBL/GenBank/DDBJ whole genome shotgun (WGS) entry which is preliminary data.</text>
</comment>
<evidence type="ECO:0000259" key="1">
    <source>
        <dbReference type="Pfam" id="PF13229"/>
    </source>
</evidence>
<dbReference type="InterPro" id="IPR022441">
    <property type="entry name" value="Para_beta_helix_rpt-2"/>
</dbReference>
<dbReference type="AlphaFoldDB" id="A0A0F9D6E4"/>
<protein>
    <recommendedName>
        <fullName evidence="1">Right handed beta helix domain-containing protein</fullName>
    </recommendedName>
</protein>
<proteinExistence type="predicted"/>
<gene>
    <name evidence="2" type="ORF">LCGC14_2238110</name>
</gene>
<feature type="domain" description="Right handed beta helix" evidence="1">
    <location>
        <begin position="70"/>
        <end position="181"/>
    </location>
</feature>
<feature type="non-terminal residue" evidence="2">
    <location>
        <position position="1"/>
    </location>
</feature>
<dbReference type="EMBL" id="LAZR01030255">
    <property type="protein sequence ID" value="KKL57169.1"/>
    <property type="molecule type" value="Genomic_DNA"/>
</dbReference>
<dbReference type="InterPro" id="IPR039448">
    <property type="entry name" value="Beta_helix"/>
</dbReference>
<dbReference type="NCBIfam" id="TIGR03804">
    <property type="entry name" value="para_beta_helix"/>
    <property type="match status" value="2"/>
</dbReference>
<evidence type="ECO:0000313" key="2">
    <source>
        <dbReference type="EMBL" id="KKL57169.1"/>
    </source>
</evidence>
<reference evidence="2" key="1">
    <citation type="journal article" date="2015" name="Nature">
        <title>Complex archaea that bridge the gap between prokaryotes and eukaryotes.</title>
        <authorList>
            <person name="Spang A."/>
            <person name="Saw J.H."/>
            <person name="Jorgensen S.L."/>
            <person name="Zaremba-Niedzwiedzka K."/>
            <person name="Martijn J."/>
            <person name="Lind A.E."/>
            <person name="van Eijk R."/>
            <person name="Schleper C."/>
            <person name="Guy L."/>
            <person name="Ettema T.J."/>
        </authorList>
    </citation>
    <scope>NUCLEOTIDE SEQUENCE</scope>
</reference>
<dbReference type="InterPro" id="IPR011050">
    <property type="entry name" value="Pectin_lyase_fold/virulence"/>
</dbReference>